<dbReference type="Pfam" id="PF00288">
    <property type="entry name" value="GHMP_kinases_N"/>
    <property type="match status" value="1"/>
</dbReference>
<evidence type="ECO:0000256" key="7">
    <source>
        <dbReference type="ARBA" id="ARBA00022840"/>
    </source>
</evidence>
<dbReference type="InterPro" id="IPR004424">
    <property type="entry name" value="IspE"/>
</dbReference>
<name>A0A917JM77_9GAMM</name>
<evidence type="ECO:0000256" key="1">
    <source>
        <dbReference type="ARBA" id="ARBA00009684"/>
    </source>
</evidence>
<evidence type="ECO:0000256" key="6">
    <source>
        <dbReference type="ARBA" id="ARBA00022777"/>
    </source>
</evidence>
<dbReference type="EMBL" id="BMPZ01000002">
    <property type="protein sequence ID" value="GGI72394.1"/>
    <property type="molecule type" value="Genomic_DNA"/>
</dbReference>
<dbReference type="Pfam" id="PF08544">
    <property type="entry name" value="GHMP_kinases_C"/>
    <property type="match status" value="1"/>
</dbReference>
<evidence type="ECO:0000256" key="10">
    <source>
        <dbReference type="HAMAP-Rule" id="MF_00061"/>
    </source>
</evidence>
<dbReference type="GO" id="GO:0005524">
    <property type="term" value="F:ATP binding"/>
    <property type="evidence" value="ECO:0007669"/>
    <property type="project" value="UniProtKB-UniRule"/>
</dbReference>
<dbReference type="InterPro" id="IPR013750">
    <property type="entry name" value="GHMP_kinase_C_dom"/>
</dbReference>
<feature type="domain" description="GHMP kinase C-terminal" evidence="12">
    <location>
        <begin position="206"/>
        <end position="271"/>
    </location>
</feature>
<evidence type="ECO:0000259" key="12">
    <source>
        <dbReference type="Pfam" id="PF08544"/>
    </source>
</evidence>
<evidence type="ECO:0000256" key="9">
    <source>
        <dbReference type="ARBA" id="ARBA00032554"/>
    </source>
</evidence>
<dbReference type="Gene3D" id="3.30.230.10">
    <property type="match status" value="1"/>
</dbReference>
<keyword evidence="5 10" id="KW-0547">Nucleotide-binding</keyword>
<reference evidence="13" key="2">
    <citation type="submission" date="2020-09" db="EMBL/GenBank/DDBJ databases">
        <authorList>
            <person name="Sun Q."/>
            <person name="Ohkuma M."/>
        </authorList>
    </citation>
    <scope>NUCLEOTIDE SEQUENCE</scope>
    <source>
        <strain evidence="13">JCM 30804</strain>
    </source>
</reference>
<feature type="binding site" evidence="10">
    <location>
        <begin position="107"/>
        <end position="117"/>
    </location>
    <ligand>
        <name>ATP</name>
        <dbReference type="ChEBI" id="CHEBI:30616"/>
    </ligand>
</feature>
<accession>A0A917JM77</accession>
<dbReference type="PIRSF" id="PIRSF010376">
    <property type="entry name" value="IspE"/>
    <property type="match status" value="1"/>
</dbReference>
<keyword evidence="7 10" id="KW-0067">ATP-binding</keyword>
<dbReference type="GO" id="GO:0019288">
    <property type="term" value="P:isopentenyl diphosphate biosynthetic process, methylerythritol 4-phosphate pathway"/>
    <property type="evidence" value="ECO:0007669"/>
    <property type="project" value="UniProtKB-UniRule"/>
</dbReference>
<dbReference type="Gene3D" id="3.30.70.890">
    <property type="entry name" value="GHMP kinase, C-terminal domain"/>
    <property type="match status" value="1"/>
</dbReference>
<gene>
    <name evidence="10 13" type="primary">ispE</name>
    <name evidence="13" type="ORF">GCM10009332_07220</name>
</gene>
<feature type="domain" description="GHMP kinase N-terminal" evidence="11">
    <location>
        <begin position="79"/>
        <end position="156"/>
    </location>
</feature>
<evidence type="ECO:0000256" key="8">
    <source>
        <dbReference type="ARBA" id="ARBA00023229"/>
    </source>
</evidence>
<dbReference type="InterPro" id="IPR006204">
    <property type="entry name" value="GHMP_kinase_N_dom"/>
</dbReference>
<comment type="similarity">
    <text evidence="1 10">Belongs to the GHMP kinase family. IspE subfamily.</text>
</comment>
<dbReference type="SUPFAM" id="SSF55060">
    <property type="entry name" value="GHMP Kinase, C-terminal domain"/>
    <property type="match status" value="1"/>
</dbReference>
<evidence type="ECO:0000313" key="14">
    <source>
        <dbReference type="Proteomes" id="UP000613743"/>
    </source>
</evidence>
<feature type="active site" evidence="10">
    <location>
        <position position="149"/>
    </location>
</feature>
<dbReference type="PANTHER" id="PTHR43527:SF2">
    <property type="entry name" value="4-DIPHOSPHOCYTIDYL-2-C-METHYL-D-ERYTHRITOL KINASE, CHLOROPLASTIC"/>
    <property type="match status" value="1"/>
</dbReference>
<dbReference type="PANTHER" id="PTHR43527">
    <property type="entry name" value="4-DIPHOSPHOCYTIDYL-2-C-METHYL-D-ERYTHRITOL KINASE, CHLOROPLASTIC"/>
    <property type="match status" value="1"/>
</dbReference>
<dbReference type="AlphaFoldDB" id="A0A917JM77"/>
<evidence type="ECO:0000256" key="3">
    <source>
        <dbReference type="ARBA" id="ARBA00017473"/>
    </source>
</evidence>
<dbReference type="NCBIfam" id="TIGR00154">
    <property type="entry name" value="ispE"/>
    <property type="match status" value="1"/>
</dbReference>
<keyword evidence="4 10" id="KW-0808">Transferase</keyword>
<dbReference type="Proteomes" id="UP000613743">
    <property type="component" value="Unassembled WGS sequence"/>
</dbReference>
<dbReference type="GO" id="GO:0016114">
    <property type="term" value="P:terpenoid biosynthetic process"/>
    <property type="evidence" value="ECO:0007669"/>
    <property type="project" value="UniProtKB-UniRule"/>
</dbReference>
<proteinExistence type="inferred from homology"/>
<reference evidence="13" key="1">
    <citation type="journal article" date="2014" name="Int. J. Syst. Evol. Microbiol.">
        <title>Complete genome sequence of Corynebacterium casei LMG S-19264T (=DSM 44701T), isolated from a smear-ripened cheese.</title>
        <authorList>
            <consortium name="US DOE Joint Genome Institute (JGI-PGF)"/>
            <person name="Walter F."/>
            <person name="Albersmeier A."/>
            <person name="Kalinowski J."/>
            <person name="Ruckert C."/>
        </authorList>
    </citation>
    <scope>NUCLEOTIDE SEQUENCE</scope>
    <source>
        <strain evidence="13">JCM 30804</strain>
    </source>
</reference>
<dbReference type="EC" id="2.7.1.148" evidence="2 10"/>
<comment type="caution">
    <text evidence="13">The sequence shown here is derived from an EMBL/GenBank/DDBJ whole genome shotgun (WGS) entry which is preliminary data.</text>
</comment>
<keyword evidence="6 10" id="KW-0418">Kinase</keyword>
<dbReference type="InterPro" id="IPR014721">
    <property type="entry name" value="Ribsml_uS5_D2-typ_fold_subgr"/>
</dbReference>
<evidence type="ECO:0000256" key="2">
    <source>
        <dbReference type="ARBA" id="ARBA00012052"/>
    </source>
</evidence>
<dbReference type="GO" id="GO:0050515">
    <property type="term" value="F:4-(cytidine 5'-diphospho)-2-C-methyl-D-erythritol kinase activity"/>
    <property type="evidence" value="ECO:0007669"/>
    <property type="project" value="UniProtKB-UniRule"/>
</dbReference>
<comment type="function">
    <text evidence="10">Catalyzes the phosphorylation of the position 2 hydroxy group of 4-diphosphocytidyl-2C-methyl-D-erythritol.</text>
</comment>
<dbReference type="RefSeq" id="WP_188917980.1">
    <property type="nucleotide sequence ID" value="NZ_BMPZ01000002.1"/>
</dbReference>
<sequence length="293" mass="31996">MNTFKPNAKHDTPISKGWPAPAKLNLFLHVNNQRVDGYHELQTLFQFLSESDTLDFKVTHDGTLKLHSELNQVVADNDNLILKAAKSLQAYSQCSLGAEIWLDKILPMGGGLGGGSSDAATTLVALNALWETQLSKQELSKIGLALGADVPVFINGYCAFAEGVGEKLQTVDAKEPWYLVIVPEVHVSTQAVFQHPDLPRNTAKLELSTLLSAPWQNDCQALVCKLYPQVANALTWLVEYAPSRMTGTGACVFGEFEHQNEALNALGKLPDGMKGFVAKGINRSPLERRLSQL</sequence>
<comment type="catalytic activity">
    <reaction evidence="10">
        <text>4-CDP-2-C-methyl-D-erythritol + ATP = 4-CDP-2-C-methyl-D-erythritol 2-phosphate + ADP + H(+)</text>
        <dbReference type="Rhea" id="RHEA:18437"/>
        <dbReference type="ChEBI" id="CHEBI:15378"/>
        <dbReference type="ChEBI" id="CHEBI:30616"/>
        <dbReference type="ChEBI" id="CHEBI:57823"/>
        <dbReference type="ChEBI" id="CHEBI:57919"/>
        <dbReference type="ChEBI" id="CHEBI:456216"/>
        <dbReference type="EC" id="2.7.1.148"/>
    </reaction>
</comment>
<protein>
    <recommendedName>
        <fullName evidence="3 10">4-diphosphocytidyl-2-C-methyl-D-erythritol kinase</fullName>
        <shortName evidence="10">CMK</shortName>
        <ecNumber evidence="2 10">2.7.1.148</ecNumber>
    </recommendedName>
    <alternativeName>
        <fullName evidence="9 10">4-(cytidine-5'-diphospho)-2-C-methyl-D-erythritol kinase</fullName>
    </alternativeName>
</protein>
<evidence type="ECO:0000313" key="13">
    <source>
        <dbReference type="EMBL" id="GGI72394.1"/>
    </source>
</evidence>
<dbReference type="InterPro" id="IPR020568">
    <property type="entry name" value="Ribosomal_Su5_D2-typ_SF"/>
</dbReference>
<dbReference type="SUPFAM" id="SSF54211">
    <property type="entry name" value="Ribosomal protein S5 domain 2-like"/>
    <property type="match status" value="1"/>
</dbReference>
<keyword evidence="8 10" id="KW-0414">Isoprene biosynthesis</keyword>
<evidence type="ECO:0000256" key="4">
    <source>
        <dbReference type="ARBA" id="ARBA00022679"/>
    </source>
</evidence>
<comment type="pathway">
    <text evidence="10">Isoprenoid biosynthesis; isopentenyl diphosphate biosynthesis via DXP pathway; isopentenyl diphosphate from 1-deoxy-D-xylulose 5-phosphate: step 3/6.</text>
</comment>
<dbReference type="HAMAP" id="MF_00061">
    <property type="entry name" value="IspE"/>
    <property type="match status" value="1"/>
</dbReference>
<evidence type="ECO:0000256" key="5">
    <source>
        <dbReference type="ARBA" id="ARBA00022741"/>
    </source>
</evidence>
<feature type="active site" evidence="10">
    <location>
        <position position="23"/>
    </location>
</feature>
<dbReference type="InterPro" id="IPR036554">
    <property type="entry name" value="GHMP_kinase_C_sf"/>
</dbReference>
<organism evidence="13 14">
    <name type="scientific">Shewanella gelidii</name>
    <dbReference type="NCBI Taxonomy" id="1642821"/>
    <lineage>
        <taxon>Bacteria</taxon>
        <taxon>Pseudomonadati</taxon>
        <taxon>Pseudomonadota</taxon>
        <taxon>Gammaproteobacteria</taxon>
        <taxon>Alteromonadales</taxon>
        <taxon>Shewanellaceae</taxon>
        <taxon>Shewanella</taxon>
    </lineage>
</organism>
<keyword evidence="14" id="KW-1185">Reference proteome</keyword>
<evidence type="ECO:0000259" key="11">
    <source>
        <dbReference type="Pfam" id="PF00288"/>
    </source>
</evidence>